<proteinExistence type="predicted"/>
<name>A0A4C1YE12_EUMVA</name>
<keyword evidence="2" id="KW-1185">Reference proteome</keyword>
<sequence>MRSSAEVGAENERERHSDRVLDFVMGGFTRQRNPFYYYADGAAGENCRMLQRVRLKLIQTVEVNAQNFTERVKSELLHIIIGSVYRAMAQFTLKPNFFCSRTRRPLDTTNLISSTLPAC</sequence>
<reference evidence="1 2" key="1">
    <citation type="journal article" date="2019" name="Commun. Biol.">
        <title>The bagworm genome reveals a unique fibroin gene that provides high tensile strength.</title>
        <authorList>
            <person name="Kono N."/>
            <person name="Nakamura H."/>
            <person name="Ohtoshi R."/>
            <person name="Tomita M."/>
            <person name="Numata K."/>
            <person name="Arakawa K."/>
        </authorList>
    </citation>
    <scope>NUCLEOTIDE SEQUENCE [LARGE SCALE GENOMIC DNA]</scope>
</reference>
<organism evidence="1 2">
    <name type="scientific">Eumeta variegata</name>
    <name type="common">Bagworm moth</name>
    <name type="synonym">Eumeta japonica</name>
    <dbReference type="NCBI Taxonomy" id="151549"/>
    <lineage>
        <taxon>Eukaryota</taxon>
        <taxon>Metazoa</taxon>
        <taxon>Ecdysozoa</taxon>
        <taxon>Arthropoda</taxon>
        <taxon>Hexapoda</taxon>
        <taxon>Insecta</taxon>
        <taxon>Pterygota</taxon>
        <taxon>Neoptera</taxon>
        <taxon>Endopterygota</taxon>
        <taxon>Lepidoptera</taxon>
        <taxon>Glossata</taxon>
        <taxon>Ditrysia</taxon>
        <taxon>Tineoidea</taxon>
        <taxon>Psychidae</taxon>
        <taxon>Oiketicinae</taxon>
        <taxon>Eumeta</taxon>
    </lineage>
</organism>
<dbReference type="AlphaFoldDB" id="A0A4C1YE12"/>
<dbReference type="EMBL" id="BGZK01001204">
    <property type="protein sequence ID" value="GBP74346.1"/>
    <property type="molecule type" value="Genomic_DNA"/>
</dbReference>
<protein>
    <submittedName>
        <fullName evidence="1">Uncharacterized protein</fullName>
    </submittedName>
</protein>
<gene>
    <name evidence="1" type="ORF">EVAR_84398_1</name>
</gene>
<evidence type="ECO:0000313" key="2">
    <source>
        <dbReference type="Proteomes" id="UP000299102"/>
    </source>
</evidence>
<comment type="caution">
    <text evidence="1">The sequence shown here is derived from an EMBL/GenBank/DDBJ whole genome shotgun (WGS) entry which is preliminary data.</text>
</comment>
<accession>A0A4C1YE12</accession>
<dbReference type="Proteomes" id="UP000299102">
    <property type="component" value="Unassembled WGS sequence"/>
</dbReference>
<evidence type="ECO:0000313" key="1">
    <source>
        <dbReference type="EMBL" id="GBP74346.1"/>
    </source>
</evidence>